<feature type="compositionally biased region" description="Low complexity" evidence="1">
    <location>
        <begin position="126"/>
        <end position="145"/>
    </location>
</feature>
<dbReference type="Pfam" id="PF12034">
    <property type="entry name" value="YfbK_C"/>
    <property type="match status" value="1"/>
</dbReference>
<gene>
    <name evidence="4" type="ORF">GCM10007989_25350</name>
</gene>
<feature type="compositionally biased region" description="Low complexity" evidence="1">
    <location>
        <begin position="158"/>
        <end position="189"/>
    </location>
</feature>
<keyword evidence="5" id="KW-1185">Reference proteome</keyword>
<dbReference type="PROSITE" id="PS50234">
    <property type="entry name" value="VWFA"/>
    <property type="match status" value="1"/>
</dbReference>
<feature type="compositionally biased region" description="Low complexity" evidence="1">
    <location>
        <begin position="197"/>
        <end position="208"/>
    </location>
</feature>
<dbReference type="InterPro" id="IPR051266">
    <property type="entry name" value="CLCR"/>
</dbReference>
<accession>A0A918S9S8</accession>
<dbReference type="PANTHER" id="PTHR10579:SF43">
    <property type="entry name" value="ZINC FINGER (C3HC4-TYPE RING FINGER) FAMILY PROTEIN"/>
    <property type="match status" value="1"/>
</dbReference>
<dbReference type="CDD" id="cd01465">
    <property type="entry name" value="vWA_subgroup"/>
    <property type="match status" value="1"/>
</dbReference>
<dbReference type="InterPro" id="IPR022156">
    <property type="entry name" value="Uncharacterised_YfbK_N"/>
</dbReference>
<keyword evidence="2" id="KW-1133">Transmembrane helix</keyword>
<comment type="caution">
    <text evidence="4">The sequence shown here is derived from an EMBL/GenBank/DDBJ whole genome shotgun (WGS) entry which is preliminary data.</text>
</comment>
<dbReference type="InterPro" id="IPR036465">
    <property type="entry name" value="vWFA_dom_sf"/>
</dbReference>
<dbReference type="InterPro" id="IPR021908">
    <property type="entry name" value="YfbK_C"/>
</dbReference>
<name>A0A918S9S8_9HYPH</name>
<dbReference type="Pfam" id="PF12450">
    <property type="entry name" value="vWF_A"/>
    <property type="match status" value="1"/>
</dbReference>
<proteinExistence type="predicted"/>
<evidence type="ECO:0000259" key="3">
    <source>
        <dbReference type="PROSITE" id="PS50234"/>
    </source>
</evidence>
<dbReference type="Proteomes" id="UP000646579">
    <property type="component" value="Unassembled WGS sequence"/>
</dbReference>
<dbReference type="Gene3D" id="3.40.50.410">
    <property type="entry name" value="von Willebrand factor, type A domain"/>
    <property type="match status" value="1"/>
</dbReference>
<dbReference type="RefSeq" id="WP_189426028.1">
    <property type="nucleotide sequence ID" value="NZ_BMZE01000002.1"/>
</dbReference>
<protein>
    <recommendedName>
        <fullName evidence="3">VWFA domain-containing protein</fullName>
    </recommendedName>
</protein>
<organism evidence="4 5">
    <name type="scientific">Devosia pacifica</name>
    <dbReference type="NCBI Taxonomy" id="1335967"/>
    <lineage>
        <taxon>Bacteria</taxon>
        <taxon>Pseudomonadati</taxon>
        <taxon>Pseudomonadota</taxon>
        <taxon>Alphaproteobacteria</taxon>
        <taxon>Hyphomicrobiales</taxon>
        <taxon>Devosiaceae</taxon>
        <taxon>Devosia</taxon>
    </lineage>
</organism>
<keyword evidence="2" id="KW-0812">Transmembrane</keyword>
<dbReference type="SUPFAM" id="SSF53300">
    <property type="entry name" value="vWA-like"/>
    <property type="match status" value="1"/>
</dbReference>
<evidence type="ECO:0000256" key="1">
    <source>
        <dbReference type="SAM" id="MobiDB-lite"/>
    </source>
</evidence>
<sequence length="678" mass="72072">MTQHRHDDDFKDLASIEVPPPRADARRQAIDAARTAFAAEAEKNSDTATQGSWLTSRLKSIAGFFERFETMDMRIPLGTAAIALLVFPVSYYLIDSGTLDLRGLVPDDGEAVEDVAAPEPVPATPAEPQEEVASAPAADAEAPPALVERAEERQEPIQLPAQAQPSGAQQQQRMQQSFAQSYDSAAQSMPPSPAPMAAPQGMAPQPSGDQFAEFEESGVHAVVDDPVSTFSVDVDTASYAYVRRMVEQGMVPPPDAVRIEEMINYFSYDYPTPDDPAVPFSTSVSVFPTPWNESSQLMQIGIRGYVPPADDLASANLVFLIDSSGSMQDPDKLPLLKRAFRLLIGQLSEADTISIVTYAGAAGVVLPPTPASEQARILSALDGLEPGGSTAGADGIALAYQLAEEAYIDDGINRVILATDGDFNVGLSDPDALEDFIAGKRDSGVFLSVLGFGSGNLGDDTMQSLAQNGNGTASYISDFREARKVLVAELGGTLETIAKDVKIQVEFNPATVSEYRLIGYETRALAREDFNNDRVDAGDIGAGHTVTALYEIVPVGSDGGLIDPLRYADEPAPAATSDELGLVRLRYKLPDADDSRLIEVPVGPDSVINDLAVAPDDARFAAAVAAFGQKLKGSDYAGDMSWTQVADLARSARGEDAAGYRSEFVQLVETAAVLDAAN</sequence>
<dbReference type="AlphaFoldDB" id="A0A918S9S8"/>
<reference evidence="4" key="1">
    <citation type="journal article" date="2014" name="Int. J. Syst. Evol. Microbiol.">
        <title>Complete genome sequence of Corynebacterium casei LMG S-19264T (=DSM 44701T), isolated from a smear-ripened cheese.</title>
        <authorList>
            <consortium name="US DOE Joint Genome Institute (JGI-PGF)"/>
            <person name="Walter F."/>
            <person name="Albersmeier A."/>
            <person name="Kalinowski J."/>
            <person name="Ruckert C."/>
        </authorList>
    </citation>
    <scope>NUCLEOTIDE SEQUENCE</scope>
    <source>
        <strain evidence="4">KCTC 32437</strain>
    </source>
</reference>
<dbReference type="EMBL" id="BMZE01000002">
    <property type="protein sequence ID" value="GHA28239.1"/>
    <property type="molecule type" value="Genomic_DNA"/>
</dbReference>
<evidence type="ECO:0000313" key="4">
    <source>
        <dbReference type="EMBL" id="GHA28239.1"/>
    </source>
</evidence>
<dbReference type="Pfam" id="PF00092">
    <property type="entry name" value="VWA"/>
    <property type="match status" value="1"/>
</dbReference>
<dbReference type="PANTHER" id="PTHR10579">
    <property type="entry name" value="CALCIUM-ACTIVATED CHLORIDE CHANNEL REGULATOR"/>
    <property type="match status" value="1"/>
</dbReference>
<feature type="domain" description="VWFA" evidence="3">
    <location>
        <begin position="316"/>
        <end position="490"/>
    </location>
</feature>
<feature type="transmembrane region" description="Helical" evidence="2">
    <location>
        <begin position="75"/>
        <end position="94"/>
    </location>
</feature>
<reference evidence="4" key="2">
    <citation type="submission" date="2020-09" db="EMBL/GenBank/DDBJ databases">
        <authorList>
            <person name="Sun Q."/>
            <person name="Kim S."/>
        </authorList>
    </citation>
    <scope>NUCLEOTIDE SEQUENCE</scope>
    <source>
        <strain evidence="4">KCTC 32437</strain>
    </source>
</reference>
<evidence type="ECO:0000256" key="2">
    <source>
        <dbReference type="SAM" id="Phobius"/>
    </source>
</evidence>
<feature type="region of interest" description="Disordered" evidence="1">
    <location>
        <begin position="119"/>
        <end position="210"/>
    </location>
</feature>
<keyword evidence="2" id="KW-0472">Membrane</keyword>
<dbReference type="SMART" id="SM00327">
    <property type="entry name" value="VWA"/>
    <property type="match status" value="1"/>
</dbReference>
<dbReference type="InterPro" id="IPR002035">
    <property type="entry name" value="VWF_A"/>
</dbReference>
<evidence type="ECO:0000313" key="5">
    <source>
        <dbReference type="Proteomes" id="UP000646579"/>
    </source>
</evidence>